<accession>A0AA51NFC5</accession>
<geneLocation type="chloroplast" evidence="2"/>
<sequence>MTNYNKVFRLPLNINLSLYCYQIIVVLFINVIIFINILLILTFFYNFLNKSCIFMLR</sequence>
<protein>
    <submittedName>
        <fullName evidence="2">Uncharacterized protein</fullName>
    </submittedName>
</protein>
<dbReference type="AlphaFoldDB" id="A0AA51NFC5"/>
<evidence type="ECO:0000256" key="1">
    <source>
        <dbReference type="SAM" id="Phobius"/>
    </source>
</evidence>
<keyword evidence="1" id="KW-0812">Transmembrane</keyword>
<keyword evidence="1" id="KW-0472">Membrane</keyword>
<keyword evidence="2" id="KW-0934">Plastid</keyword>
<reference evidence="2" key="1">
    <citation type="journal article" date="2023" name="J. Phycol.">
        <title>Gene-rich plastid genomes of two parasitic red algal species, Laurencia australis and L. verruciformis (Rhodomelaceae, Ceramiales), and a taxonomic revision of Janczewskia.</title>
        <authorList>
            <person name="Preuss M."/>
            <person name="Diaz-Tapia P."/>
            <person name="Verbruggen H."/>
            <person name="Zuccarello G.C."/>
        </authorList>
    </citation>
    <scope>NUCLEOTIDE SEQUENCE</scope>
    <source>
        <strain evidence="2">PD4142</strain>
    </source>
</reference>
<name>A0AA51NFC5_9FLOR</name>
<gene>
    <name evidence="2" type="primary">orf1025</name>
</gene>
<proteinExistence type="predicted"/>
<dbReference type="EMBL" id="OQ908870">
    <property type="protein sequence ID" value="WMP12235.1"/>
    <property type="molecule type" value="Genomic_DNA"/>
</dbReference>
<evidence type="ECO:0000313" key="2">
    <source>
        <dbReference type="EMBL" id="WMP12235.1"/>
    </source>
</evidence>
<organism evidence="2">
    <name type="scientific">Laurencia verruciformis</name>
    <dbReference type="NCBI Taxonomy" id="3073068"/>
    <lineage>
        <taxon>Eukaryota</taxon>
        <taxon>Rhodophyta</taxon>
        <taxon>Florideophyceae</taxon>
        <taxon>Rhodymeniophycidae</taxon>
        <taxon>Ceramiales</taxon>
        <taxon>Rhodomelaceae</taxon>
        <taxon>Laurencieae</taxon>
        <taxon>Laurencia</taxon>
    </lineage>
</organism>
<feature type="transmembrane region" description="Helical" evidence="1">
    <location>
        <begin position="20"/>
        <end position="48"/>
    </location>
</feature>
<keyword evidence="2" id="KW-0150">Chloroplast</keyword>
<keyword evidence="1" id="KW-1133">Transmembrane helix</keyword>